<dbReference type="EMBL" id="CP012643">
    <property type="protein sequence ID" value="ALJ01608.1"/>
    <property type="molecule type" value="Genomic_DNA"/>
</dbReference>
<dbReference type="OrthoDB" id="1178186at2"/>
<protein>
    <recommendedName>
        <fullName evidence="1">N-acetyltransferase domain-containing protein</fullName>
    </recommendedName>
</protein>
<dbReference type="AlphaFoldDB" id="A0A0P0CXT2"/>
<dbReference type="SUPFAM" id="SSF55729">
    <property type="entry name" value="Acyl-CoA N-acyltransferases (Nat)"/>
    <property type="match status" value="1"/>
</dbReference>
<accession>A0A0P0CXT2</accession>
<keyword evidence="3" id="KW-1185">Reference proteome</keyword>
<reference evidence="2 3" key="1">
    <citation type="submission" date="2015-08" db="EMBL/GenBank/DDBJ databases">
        <title>Complete genome sequence of Rufibacter tibetensis strain 1351t, a radiation-resistant bacterium from tibet plateau.</title>
        <authorList>
            <person name="Dai J."/>
        </authorList>
    </citation>
    <scope>NUCLEOTIDE SEQUENCE [LARGE SCALE GENOMIC DNA]</scope>
    <source>
        <strain evidence="2 3">1351</strain>
    </source>
</reference>
<sequence>MEIRKISAAQTWPLRQQVMWPEKPLTFVQLPDDKAGFHFGLFVNQELVSVISLFIEVNHAQFRKFCTLVPFQGQGYGQKLLQHVLDFAFTHQVSSIWCHARTSACAFYLKAGMQVQGEKFIRSGIAYVRMEKHFYK</sequence>
<dbReference type="PATRIC" id="fig|512763.3.peg.4521"/>
<dbReference type="InterPro" id="IPR000182">
    <property type="entry name" value="GNAT_dom"/>
</dbReference>
<organism evidence="2 3">
    <name type="scientific">Rufibacter tibetensis</name>
    <dbReference type="NCBI Taxonomy" id="512763"/>
    <lineage>
        <taxon>Bacteria</taxon>
        <taxon>Pseudomonadati</taxon>
        <taxon>Bacteroidota</taxon>
        <taxon>Cytophagia</taxon>
        <taxon>Cytophagales</taxon>
        <taxon>Hymenobacteraceae</taxon>
        <taxon>Rufibacter</taxon>
    </lineage>
</organism>
<dbReference type="Pfam" id="PF13673">
    <property type="entry name" value="Acetyltransf_10"/>
    <property type="match status" value="1"/>
</dbReference>
<dbReference type="CDD" id="cd04301">
    <property type="entry name" value="NAT_SF"/>
    <property type="match status" value="1"/>
</dbReference>
<dbReference type="KEGG" id="rti:DC20_20600"/>
<gene>
    <name evidence="2" type="ORF">DC20_20600</name>
</gene>
<feature type="domain" description="N-acetyltransferase" evidence="1">
    <location>
        <begin position="1"/>
        <end position="135"/>
    </location>
</feature>
<dbReference type="Gene3D" id="3.40.630.30">
    <property type="match status" value="1"/>
</dbReference>
<dbReference type="InterPro" id="IPR016181">
    <property type="entry name" value="Acyl_CoA_acyltransferase"/>
</dbReference>
<dbReference type="Proteomes" id="UP000061382">
    <property type="component" value="Chromosome"/>
</dbReference>
<evidence type="ECO:0000259" key="1">
    <source>
        <dbReference type="PROSITE" id="PS51186"/>
    </source>
</evidence>
<dbReference type="GO" id="GO:0016747">
    <property type="term" value="F:acyltransferase activity, transferring groups other than amino-acyl groups"/>
    <property type="evidence" value="ECO:0007669"/>
    <property type="project" value="InterPro"/>
</dbReference>
<dbReference type="STRING" id="512763.DC20_20600"/>
<name>A0A0P0CXT2_9BACT</name>
<proteinExistence type="predicted"/>
<evidence type="ECO:0000313" key="3">
    <source>
        <dbReference type="Proteomes" id="UP000061382"/>
    </source>
</evidence>
<evidence type="ECO:0000313" key="2">
    <source>
        <dbReference type="EMBL" id="ALJ01608.1"/>
    </source>
</evidence>
<dbReference type="PROSITE" id="PS51186">
    <property type="entry name" value="GNAT"/>
    <property type="match status" value="1"/>
</dbReference>